<reference evidence="1 2" key="1">
    <citation type="journal article" date="2019" name="Nat. Ecol. Evol.">
        <title>Megaphylogeny resolves global patterns of mushroom evolution.</title>
        <authorList>
            <person name="Varga T."/>
            <person name="Krizsan K."/>
            <person name="Foldi C."/>
            <person name="Dima B."/>
            <person name="Sanchez-Garcia M."/>
            <person name="Sanchez-Ramirez S."/>
            <person name="Szollosi G.J."/>
            <person name="Szarkandi J.G."/>
            <person name="Papp V."/>
            <person name="Albert L."/>
            <person name="Andreopoulos W."/>
            <person name="Angelini C."/>
            <person name="Antonin V."/>
            <person name="Barry K.W."/>
            <person name="Bougher N.L."/>
            <person name="Buchanan P."/>
            <person name="Buyck B."/>
            <person name="Bense V."/>
            <person name="Catcheside P."/>
            <person name="Chovatia M."/>
            <person name="Cooper J."/>
            <person name="Damon W."/>
            <person name="Desjardin D."/>
            <person name="Finy P."/>
            <person name="Geml J."/>
            <person name="Haridas S."/>
            <person name="Hughes K."/>
            <person name="Justo A."/>
            <person name="Karasinski D."/>
            <person name="Kautmanova I."/>
            <person name="Kiss B."/>
            <person name="Kocsube S."/>
            <person name="Kotiranta H."/>
            <person name="LaButti K.M."/>
            <person name="Lechner B.E."/>
            <person name="Liimatainen K."/>
            <person name="Lipzen A."/>
            <person name="Lukacs Z."/>
            <person name="Mihaltcheva S."/>
            <person name="Morgado L.N."/>
            <person name="Niskanen T."/>
            <person name="Noordeloos M.E."/>
            <person name="Ohm R.A."/>
            <person name="Ortiz-Santana B."/>
            <person name="Ovrebo C."/>
            <person name="Racz N."/>
            <person name="Riley R."/>
            <person name="Savchenko A."/>
            <person name="Shiryaev A."/>
            <person name="Soop K."/>
            <person name="Spirin V."/>
            <person name="Szebenyi C."/>
            <person name="Tomsovsky M."/>
            <person name="Tulloss R.E."/>
            <person name="Uehling J."/>
            <person name="Grigoriev I.V."/>
            <person name="Vagvolgyi C."/>
            <person name="Papp T."/>
            <person name="Martin F.M."/>
            <person name="Miettinen O."/>
            <person name="Hibbett D.S."/>
            <person name="Nagy L.G."/>
        </authorList>
    </citation>
    <scope>NUCLEOTIDE SEQUENCE [LARGE SCALE GENOMIC DNA]</scope>
    <source>
        <strain evidence="1 2">FP101781</strain>
    </source>
</reference>
<evidence type="ECO:0000313" key="1">
    <source>
        <dbReference type="EMBL" id="TEB20452.1"/>
    </source>
</evidence>
<accession>A0A4Y7SG03</accession>
<name>A0A4Y7SG03_COPMI</name>
<dbReference type="EMBL" id="QPFP01000139">
    <property type="protein sequence ID" value="TEB20452.1"/>
    <property type="molecule type" value="Genomic_DNA"/>
</dbReference>
<gene>
    <name evidence="1" type="ORF">FA13DRAFT_1742926</name>
</gene>
<proteinExistence type="predicted"/>
<evidence type="ECO:0000313" key="2">
    <source>
        <dbReference type="Proteomes" id="UP000298030"/>
    </source>
</evidence>
<dbReference type="AlphaFoldDB" id="A0A4Y7SG03"/>
<organism evidence="1 2">
    <name type="scientific">Coprinellus micaceus</name>
    <name type="common">Glistening ink-cap mushroom</name>
    <name type="synonym">Coprinus micaceus</name>
    <dbReference type="NCBI Taxonomy" id="71717"/>
    <lineage>
        <taxon>Eukaryota</taxon>
        <taxon>Fungi</taxon>
        <taxon>Dikarya</taxon>
        <taxon>Basidiomycota</taxon>
        <taxon>Agaricomycotina</taxon>
        <taxon>Agaricomycetes</taxon>
        <taxon>Agaricomycetidae</taxon>
        <taxon>Agaricales</taxon>
        <taxon>Agaricineae</taxon>
        <taxon>Psathyrellaceae</taxon>
        <taxon>Coprinellus</taxon>
    </lineage>
</organism>
<protein>
    <submittedName>
        <fullName evidence="1">Uncharacterized protein</fullName>
    </submittedName>
</protein>
<sequence>MQRCGINTAVPWPTLALDSVLPRQAGVNATIARIALRNRGSWAYRYDRNSTWLTTLEEGSLFSGGGNASYHVFGNAPGHPDTAGRTFEVAARLRWSAKRINVCTFNVTLRGGDSETFLAKALLSKRASWATRGETKALKMYYQSSNNLINDGELTTVATGLVLSSGLFSQRNQGAFSEGHR</sequence>
<keyword evidence="2" id="KW-1185">Reference proteome</keyword>
<dbReference type="Proteomes" id="UP000298030">
    <property type="component" value="Unassembled WGS sequence"/>
</dbReference>
<comment type="caution">
    <text evidence="1">The sequence shown here is derived from an EMBL/GenBank/DDBJ whole genome shotgun (WGS) entry which is preliminary data.</text>
</comment>